<comment type="similarity">
    <text evidence="2 10">Belongs to the phosphoenolpyruvate carboxykinase (ATP) family.</text>
</comment>
<keyword evidence="12" id="KW-1185">Reference proteome</keyword>
<dbReference type="GO" id="GO:0004612">
    <property type="term" value="F:phosphoenolpyruvate carboxykinase (ATP) activity"/>
    <property type="evidence" value="ECO:0007669"/>
    <property type="project" value="UniProtKB-UniRule"/>
</dbReference>
<evidence type="ECO:0000313" key="11">
    <source>
        <dbReference type="EMBL" id="KAA9346097.1"/>
    </source>
</evidence>
<dbReference type="GO" id="GO:0016301">
    <property type="term" value="F:kinase activity"/>
    <property type="evidence" value="ECO:0007669"/>
    <property type="project" value="UniProtKB-KW"/>
</dbReference>
<dbReference type="NCBIfam" id="NF006821">
    <property type="entry name" value="PRK09344.1-3"/>
    <property type="match status" value="1"/>
</dbReference>
<feature type="binding site" evidence="10">
    <location>
        <position position="287"/>
    </location>
    <ligand>
        <name>ATP</name>
        <dbReference type="ChEBI" id="CHEBI:30616"/>
    </ligand>
</feature>
<name>A0A5N1J5V6_9BACT</name>
<keyword evidence="8 10" id="KW-0456">Lyase</keyword>
<dbReference type="UniPathway" id="UPA00138"/>
<dbReference type="PROSITE" id="PS00532">
    <property type="entry name" value="PEPCK_ATP"/>
    <property type="match status" value="1"/>
</dbReference>
<comment type="caution">
    <text evidence="10">Lacks conserved residue(s) required for the propagation of feature annotation.</text>
</comment>
<comment type="catalytic activity">
    <reaction evidence="9 10">
        <text>oxaloacetate + ATP = phosphoenolpyruvate + ADP + CO2</text>
        <dbReference type="Rhea" id="RHEA:18617"/>
        <dbReference type="ChEBI" id="CHEBI:16452"/>
        <dbReference type="ChEBI" id="CHEBI:16526"/>
        <dbReference type="ChEBI" id="CHEBI:30616"/>
        <dbReference type="ChEBI" id="CHEBI:58702"/>
        <dbReference type="ChEBI" id="CHEBI:456216"/>
        <dbReference type="EC" id="4.1.1.49"/>
    </reaction>
</comment>
<feature type="binding site" evidence="10">
    <location>
        <position position="202"/>
    </location>
    <ligand>
        <name>Mn(2+)</name>
        <dbReference type="ChEBI" id="CHEBI:29035"/>
    </ligand>
</feature>
<keyword evidence="5 10" id="KW-0547">Nucleotide-binding</keyword>
<dbReference type="NCBIfam" id="NF006820">
    <property type="entry name" value="PRK09344.1-2"/>
    <property type="match status" value="1"/>
</dbReference>
<accession>A0A5N1J5V6</accession>
<evidence type="ECO:0000256" key="5">
    <source>
        <dbReference type="ARBA" id="ARBA00022741"/>
    </source>
</evidence>
<dbReference type="Gene3D" id="2.170.8.10">
    <property type="entry name" value="Phosphoenolpyruvate Carboxykinase, domain 2"/>
    <property type="match status" value="1"/>
</dbReference>
<gene>
    <name evidence="10 11" type="primary">pckA</name>
    <name evidence="11" type="ORF">F0P94_03175</name>
</gene>
<proteinExistence type="inferred from homology"/>
<keyword evidence="11" id="KW-0670">Pyruvate</keyword>
<keyword evidence="7 10" id="KW-0067">ATP-binding</keyword>
<dbReference type="NCBIfam" id="TIGR00224">
    <property type="entry name" value="pckA"/>
    <property type="match status" value="1"/>
</dbReference>
<feature type="binding site" evidence="10">
    <location>
        <position position="324"/>
    </location>
    <ligand>
        <name>ATP</name>
        <dbReference type="ChEBI" id="CHEBI:30616"/>
    </ligand>
</feature>
<dbReference type="InterPro" id="IPR013035">
    <property type="entry name" value="PEP_carboxykinase_C"/>
</dbReference>
<dbReference type="AlphaFoldDB" id="A0A5N1J5V6"/>
<dbReference type="SUPFAM" id="SSF53795">
    <property type="entry name" value="PEP carboxykinase-like"/>
    <property type="match status" value="1"/>
</dbReference>
<keyword evidence="10" id="KW-0464">Manganese</keyword>
<dbReference type="EC" id="4.1.1.49" evidence="3 10"/>
<dbReference type="Gene3D" id="3.40.449.10">
    <property type="entry name" value="Phosphoenolpyruvate Carboxykinase, domain 1"/>
    <property type="match status" value="1"/>
</dbReference>
<evidence type="ECO:0000256" key="10">
    <source>
        <dbReference type="HAMAP-Rule" id="MF_00453"/>
    </source>
</evidence>
<evidence type="ECO:0000313" key="12">
    <source>
        <dbReference type="Proteomes" id="UP000326570"/>
    </source>
</evidence>
<dbReference type="CDD" id="cd00484">
    <property type="entry name" value="PEPCK_ATP"/>
    <property type="match status" value="1"/>
</dbReference>
<protein>
    <recommendedName>
        <fullName evidence="3 10">Phosphoenolpyruvate carboxykinase (ATP)</fullName>
        <shortName evidence="10">PCK</shortName>
        <shortName evidence="10">PEP carboxykinase</shortName>
        <shortName evidence="10">PEPCK</shortName>
        <ecNumber evidence="3 10">4.1.1.49</ecNumber>
    </recommendedName>
</protein>
<feature type="binding site" evidence="10">
    <location>
        <position position="449"/>
    </location>
    <ligand>
        <name>ATP</name>
        <dbReference type="ChEBI" id="CHEBI:30616"/>
    </ligand>
</feature>
<dbReference type="SUPFAM" id="SSF68923">
    <property type="entry name" value="PEP carboxykinase N-terminal domain"/>
    <property type="match status" value="1"/>
</dbReference>
<evidence type="ECO:0000256" key="1">
    <source>
        <dbReference type="ARBA" id="ARBA00004742"/>
    </source>
</evidence>
<dbReference type="PANTHER" id="PTHR30031">
    <property type="entry name" value="PHOSPHOENOLPYRUVATE CARBOXYKINASE ATP"/>
    <property type="match status" value="1"/>
</dbReference>
<feature type="binding site" evidence="10">
    <location>
        <position position="324"/>
    </location>
    <ligand>
        <name>substrate</name>
    </ligand>
</feature>
<feature type="binding site" evidence="10">
    <location>
        <position position="222"/>
    </location>
    <ligand>
        <name>ATP</name>
        <dbReference type="ChEBI" id="CHEBI:30616"/>
    </ligand>
</feature>
<keyword evidence="10" id="KW-0479">Metal-binding</keyword>
<dbReference type="GO" id="GO:0006094">
    <property type="term" value="P:gluconeogenesis"/>
    <property type="evidence" value="ECO:0007669"/>
    <property type="project" value="UniProtKB-UniRule"/>
</dbReference>
<dbReference type="InterPro" id="IPR001272">
    <property type="entry name" value="PEP_carboxykinase_ATP"/>
</dbReference>
<evidence type="ECO:0000256" key="3">
    <source>
        <dbReference type="ARBA" id="ARBA00012363"/>
    </source>
</evidence>
<comment type="cofactor">
    <cofactor evidence="10">
        <name>Mn(2+)</name>
        <dbReference type="ChEBI" id="CHEBI:29035"/>
    </cofactor>
    <text evidence="10">Binds 1 Mn(2+) ion per subunit.</text>
</comment>
<keyword evidence="6 10" id="KW-0210">Decarboxylase</keyword>
<dbReference type="EMBL" id="VTWT01000001">
    <property type="protein sequence ID" value="KAA9346097.1"/>
    <property type="molecule type" value="Genomic_DNA"/>
</dbReference>
<keyword evidence="11" id="KW-0418">Kinase</keyword>
<reference evidence="11 12" key="1">
    <citation type="submission" date="2019-09" db="EMBL/GenBank/DDBJ databases">
        <title>Genome sequence of Adhaeribacter sp. M2.</title>
        <authorList>
            <person name="Srinivasan S."/>
        </authorList>
    </citation>
    <scope>NUCLEOTIDE SEQUENCE [LARGE SCALE GENOMIC DNA]</scope>
    <source>
        <strain evidence="11 12">M2</strain>
    </source>
</reference>
<sequence length="538" mass="59238">MKEFGRKSNKVGLESIGIKQAESVLWNLTPAELVEEALKNGEGVLSDTGALMCDTGKFTGRSPKDRFVVKDAKTADSVWWGDINIPFDPEKFDKLQEKMINFLADKKIYVRDAYAGADPNYRLDLRIVNTQAWQNLFCNNMFLRPTAEEIENHVPNFTIICIPEFQADPEVDGTRQPNFAILNFTKNMILIGGTGYAGEMKKGIFGVLNYILPHEKNTLSMHCSANVGAEGDTAIFFGLSGTGKTTLSADPNRGLIGDDEHGWTDKGIFNFEGGCYAKVIDLSQEKEPQIWDAIKFGSILENTRFFEGTRTPDYANKSVTENTRTAYPINFIDNAIEPSVADIPKNIFFLTADAFGVLPPISKLNKSQAMFHFISGYTAKVAGTEVGVTEPQTTFSACFGAVFLPLHPTKYAEMLGKKMDENKVNVWLINTGWTGGAYGTGSRMKLPYTRAMITAALNGELENVNFTNHSVFGVSMPESCPNVPAEILSPRNTWADKDAYDAKANELAAAFVKNFGKYADFANEEILAGAPKLETVVA</sequence>
<dbReference type="Pfam" id="PF01293">
    <property type="entry name" value="PEPCK_ATP"/>
    <property type="match status" value="1"/>
</dbReference>
<evidence type="ECO:0000256" key="6">
    <source>
        <dbReference type="ARBA" id="ARBA00022793"/>
    </source>
</evidence>
<keyword evidence="4 10" id="KW-0312">Gluconeogenesis</keyword>
<feature type="binding site" evidence="10">
    <location>
        <begin position="238"/>
        <end position="246"/>
    </location>
    <ligand>
        <name>ATP</name>
        <dbReference type="ChEBI" id="CHEBI:30616"/>
    </ligand>
</feature>
<keyword evidence="10" id="KW-0963">Cytoplasm</keyword>
<dbReference type="HAMAP" id="MF_00453">
    <property type="entry name" value="PEPCK_ATP"/>
    <property type="match status" value="1"/>
</dbReference>
<dbReference type="PIRSF" id="PIRSF006294">
    <property type="entry name" value="PEP_crbxkin"/>
    <property type="match status" value="1"/>
</dbReference>
<dbReference type="Gene3D" id="3.90.228.20">
    <property type="match status" value="1"/>
</dbReference>
<feature type="binding site" evidence="10">
    <location>
        <position position="61"/>
    </location>
    <ligand>
        <name>substrate</name>
    </ligand>
</feature>
<feature type="binding site" evidence="10">
    <location>
        <position position="202"/>
    </location>
    <ligand>
        <name>ATP</name>
        <dbReference type="ChEBI" id="CHEBI:30616"/>
    </ligand>
</feature>
<feature type="binding site" evidence="10">
    <location>
        <position position="259"/>
    </location>
    <ligand>
        <name>Mn(2+)</name>
        <dbReference type="ChEBI" id="CHEBI:29035"/>
    </ligand>
</feature>
<comment type="caution">
    <text evidence="11">The sequence shown here is derived from an EMBL/GenBank/DDBJ whole genome shotgun (WGS) entry which is preliminary data.</text>
</comment>
<dbReference type="Proteomes" id="UP000326570">
    <property type="component" value="Unassembled WGS sequence"/>
</dbReference>
<evidence type="ECO:0000256" key="8">
    <source>
        <dbReference type="ARBA" id="ARBA00023239"/>
    </source>
</evidence>
<dbReference type="GO" id="GO:0046872">
    <property type="term" value="F:metal ion binding"/>
    <property type="evidence" value="ECO:0007669"/>
    <property type="project" value="UniProtKB-KW"/>
</dbReference>
<evidence type="ECO:0000256" key="9">
    <source>
        <dbReference type="ARBA" id="ARBA00047371"/>
    </source>
</evidence>
<feature type="binding site" evidence="10">
    <location>
        <position position="202"/>
    </location>
    <ligand>
        <name>substrate</name>
    </ligand>
</feature>
<organism evidence="11 12">
    <name type="scientific">Adhaeribacter soli</name>
    <dbReference type="NCBI Taxonomy" id="2607655"/>
    <lineage>
        <taxon>Bacteria</taxon>
        <taxon>Pseudomonadati</taxon>
        <taxon>Bacteroidota</taxon>
        <taxon>Cytophagia</taxon>
        <taxon>Cytophagales</taxon>
        <taxon>Hymenobacteraceae</taxon>
        <taxon>Adhaeribacter</taxon>
    </lineage>
</organism>
<dbReference type="RefSeq" id="WP_150902240.1">
    <property type="nucleotide sequence ID" value="NZ_VTWT01000001.1"/>
</dbReference>
<feature type="binding site" evidence="10">
    <location>
        <position position="222"/>
    </location>
    <ligand>
        <name>Mn(2+)</name>
        <dbReference type="ChEBI" id="CHEBI:29035"/>
    </ligand>
</feature>
<dbReference type="InterPro" id="IPR008210">
    <property type="entry name" value="PEP_carboxykinase_N"/>
</dbReference>
<dbReference type="InterPro" id="IPR015994">
    <property type="entry name" value="PEPCK_ATP_CS"/>
</dbReference>
<evidence type="ECO:0000256" key="4">
    <source>
        <dbReference type="ARBA" id="ARBA00022432"/>
    </source>
</evidence>
<comment type="pathway">
    <text evidence="1 10">Carbohydrate biosynthesis; gluconeogenesis.</text>
</comment>
<dbReference type="PANTHER" id="PTHR30031:SF0">
    <property type="entry name" value="PHOSPHOENOLPYRUVATE CARBOXYKINASE (ATP)"/>
    <property type="match status" value="1"/>
</dbReference>
<comment type="function">
    <text evidence="10">Involved in the gluconeogenesis. Catalyzes the conversion of oxaloacetate (OAA) to phosphoenolpyruvate (PEP) through direct phosphoryl transfer between the nucleoside triphosphate and OAA.</text>
</comment>
<dbReference type="GO" id="GO:0005829">
    <property type="term" value="C:cytosol"/>
    <property type="evidence" value="ECO:0007669"/>
    <property type="project" value="TreeGrafter"/>
</dbReference>
<evidence type="ECO:0000256" key="7">
    <source>
        <dbReference type="ARBA" id="ARBA00022840"/>
    </source>
</evidence>
<evidence type="ECO:0000256" key="2">
    <source>
        <dbReference type="ARBA" id="ARBA00006052"/>
    </source>
</evidence>
<dbReference type="GO" id="GO:0005524">
    <property type="term" value="F:ATP binding"/>
    <property type="evidence" value="ECO:0007669"/>
    <property type="project" value="UniProtKB-UniRule"/>
</dbReference>
<dbReference type="FunFam" id="2.170.8.10:FF:000001">
    <property type="entry name" value="Phosphoenolpyruvate carboxykinase (ATP)"/>
    <property type="match status" value="1"/>
</dbReference>
<feature type="binding site" evidence="10">
    <location>
        <position position="196"/>
    </location>
    <ligand>
        <name>substrate</name>
    </ligand>
</feature>
<keyword evidence="11" id="KW-0808">Transferase</keyword>
<comment type="subcellular location">
    <subcellularLocation>
        <location evidence="10">Cytoplasm</location>
    </subcellularLocation>
</comment>